<organism evidence="9 10">
    <name type="scientific">Apilactobacillus apinorum</name>
    <dbReference type="NCBI Taxonomy" id="1218495"/>
    <lineage>
        <taxon>Bacteria</taxon>
        <taxon>Bacillati</taxon>
        <taxon>Bacillota</taxon>
        <taxon>Bacilli</taxon>
        <taxon>Lactobacillales</taxon>
        <taxon>Lactobacillaceae</taxon>
        <taxon>Apilactobacillus</taxon>
    </lineage>
</organism>
<feature type="transmembrane region" description="Helical" evidence="8">
    <location>
        <begin position="168"/>
        <end position="191"/>
    </location>
</feature>
<gene>
    <name evidence="9" type="ORF">AP20H10_02060</name>
</gene>
<evidence type="ECO:0000313" key="9">
    <source>
        <dbReference type="EMBL" id="GAA6113843.1"/>
    </source>
</evidence>
<reference evidence="9 10" key="1">
    <citation type="submission" date="2024-03" db="EMBL/GenBank/DDBJ databases">
        <title>Inconsistent identification of Apilactobacillus kunkeei-related strains obtained by well-developed overall genome related indices.</title>
        <authorList>
            <person name="Maeno S."/>
            <person name="Endo A."/>
        </authorList>
    </citation>
    <scope>NUCLEOTIDE SEQUENCE [LARGE SCALE GENOMIC DNA]</scope>
    <source>
        <strain evidence="9 10">20H-10</strain>
    </source>
</reference>
<evidence type="ECO:0000256" key="7">
    <source>
        <dbReference type="ARBA" id="ARBA00023136"/>
    </source>
</evidence>
<feature type="transmembrane region" description="Helical" evidence="8">
    <location>
        <begin position="324"/>
        <end position="351"/>
    </location>
</feature>
<comment type="subcellular location">
    <subcellularLocation>
        <location evidence="1">Cell membrane</location>
        <topology evidence="1">Multi-pass membrane protein</topology>
    </subcellularLocation>
</comment>
<evidence type="ECO:0000256" key="8">
    <source>
        <dbReference type="SAM" id="Phobius"/>
    </source>
</evidence>
<evidence type="ECO:0000256" key="1">
    <source>
        <dbReference type="ARBA" id="ARBA00004651"/>
    </source>
</evidence>
<comment type="caution">
    <text evidence="9">The sequence shown here is derived from an EMBL/GenBank/DDBJ whole genome shotgun (WGS) entry which is preliminary data.</text>
</comment>
<dbReference type="Proteomes" id="UP001438112">
    <property type="component" value="Unassembled WGS sequence"/>
</dbReference>
<evidence type="ECO:0000256" key="4">
    <source>
        <dbReference type="ARBA" id="ARBA00022475"/>
    </source>
</evidence>
<dbReference type="EMBL" id="BAABVV010000019">
    <property type="protein sequence ID" value="GAA6113843.1"/>
    <property type="molecule type" value="Genomic_DNA"/>
</dbReference>
<keyword evidence="3" id="KW-0813">Transport</keyword>
<evidence type="ECO:0000256" key="3">
    <source>
        <dbReference type="ARBA" id="ARBA00022448"/>
    </source>
</evidence>
<sequence>MFNKIKNSSLILWTIEVLLVVSIIWVCTKLEFIFTPIGMFISAVFMPILIAGVLFYMLNPVVNLLMKVKITKTKNISRNFAITIVYLLLLGIIVYIVSSFLPRLFNQVTNLISNLPDIAKDITKYAQAHSQKGIFKTLYSSGIMEKIQSYVYNYVQNSLGGITQSVGAIISTATSAVVIIVTVPVVLFYMLKDGHKMIPNIAKVLPRRSRRRTIKLLEKMSDTISHYIGGQMIECLFVGVFTSIGYVVIGQNYALLLGVFAGVCNIIPYVGPYIGIMPSVFVALSDSVSKLIAVVIVVIIVQQLDGNLVYPNVIGKSLNIHPLTIIIILLAAGNIAGLMGMILAIPLYAVIKVIVQYVYSIWMIEQSQKNIQNKQ</sequence>
<dbReference type="InterPro" id="IPR002549">
    <property type="entry name" value="AI-2E-like"/>
</dbReference>
<dbReference type="RefSeq" id="WP_053950280.1">
    <property type="nucleotide sequence ID" value="NZ_BAABVV010000019.1"/>
</dbReference>
<keyword evidence="5 8" id="KW-0812">Transmembrane</keyword>
<keyword evidence="10" id="KW-1185">Reference proteome</keyword>
<feature type="transmembrane region" description="Helical" evidence="8">
    <location>
        <begin position="288"/>
        <end position="304"/>
    </location>
</feature>
<feature type="transmembrane region" description="Helical" evidence="8">
    <location>
        <begin position="79"/>
        <end position="101"/>
    </location>
</feature>
<keyword evidence="7 8" id="KW-0472">Membrane</keyword>
<accession>A0ABP9ZGB4</accession>
<feature type="transmembrane region" description="Helical" evidence="8">
    <location>
        <begin position="227"/>
        <end position="249"/>
    </location>
</feature>
<evidence type="ECO:0000256" key="6">
    <source>
        <dbReference type="ARBA" id="ARBA00022989"/>
    </source>
</evidence>
<name>A0ABP9ZGB4_9LACO</name>
<evidence type="ECO:0000256" key="5">
    <source>
        <dbReference type="ARBA" id="ARBA00022692"/>
    </source>
</evidence>
<comment type="similarity">
    <text evidence="2">Belongs to the autoinducer-2 exporter (AI-2E) (TC 2.A.86) family.</text>
</comment>
<keyword evidence="6 8" id="KW-1133">Transmembrane helix</keyword>
<dbReference type="PANTHER" id="PTHR21716">
    <property type="entry name" value="TRANSMEMBRANE PROTEIN"/>
    <property type="match status" value="1"/>
</dbReference>
<feature type="transmembrane region" description="Helical" evidence="8">
    <location>
        <begin position="255"/>
        <end position="276"/>
    </location>
</feature>
<feature type="transmembrane region" description="Helical" evidence="8">
    <location>
        <begin position="7"/>
        <end position="26"/>
    </location>
</feature>
<evidence type="ECO:0000313" key="10">
    <source>
        <dbReference type="Proteomes" id="UP001438112"/>
    </source>
</evidence>
<evidence type="ECO:0000256" key="2">
    <source>
        <dbReference type="ARBA" id="ARBA00009773"/>
    </source>
</evidence>
<feature type="transmembrane region" description="Helical" evidence="8">
    <location>
        <begin position="32"/>
        <end position="58"/>
    </location>
</feature>
<keyword evidence="4" id="KW-1003">Cell membrane</keyword>
<protein>
    <submittedName>
        <fullName evidence="9">AI-2E family transporter</fullName>
    </submittedName>
</protein>
<proteinExistence type="inferred from homology"/>
<dbReference type="PANTHER" id="PTHR21716:SF53">
    <property type="entry name" value="PERMEASE PERM-RELATED"/>
    <property type="match status" value="1"/>
</dbReference>
<dbReference type="Pfam" id="PF01594">
    <property type="entry name" value="AI-2E_transport"/>
    <property type="match status" value="1"/>
</dbReference>